<dbReference type="PRINTS" id="PR00007">
    <property type="entry name" value="COMPLEMNTC1Q"/>
</dbReference>
<dbReference type="SUPFAM" id="SSF49842">
    <property type="entry name" value="TNF-like"/>
    <property type="match status" value="1"/>
</dbReference>
<keyword evidence="7" id="KW-1185">Reference proteome</keyword>
<evidence type="ECO:0000256" key="3">
    <source>
        <dbReference type="ARBA" id="ARBA00022729"/>
    </source>
</evidence>
<evidence type="ECO:0000259" key="5">
    <source>
        <dbReference type="PROSITE" id="PS50871"/>
    </source>
</evidence>
<proteinExistence type="predicted"/>
<dbReference type="EnsemblMetazoa" id="G17583.1">
    <property type="protein sequence ID" value="G17583.1:cds"/>
    <property type="gene ID" value="G17583"/>
</dbReference>
<dbReference type="PROSITE" id="PS50871">
    <property type="entry name" value="C1Q"/>
    <property type="match status" value="1"/>
</dbReference>
<dbReference type="Pfam" id="PF00386">
    <property type="entry name" value="C1q"/>
    <property type="match status" value="1"/>
</dbReference>
<keyword evidence="3" id="KW-0732">Signal</keyword>
<dbReference type="AlphaFoldDB" id="A0A8W8JBI5"/>
<evidence type="ECO:0000313" key="7">
    <source>
        <dbReference type="Proteomes" id="UP000005408"/>
    </source>
</evidence>
<evidence type="ECO:0000256" key="2">
    <source>
        <dbReference type="ARBA" id="ARBA00022525"/>
    </source>
</evidence>
<dbReference type="GO" id="GO:0005576">
    <property type="term" value="C:extracellular region"/>
    <property type="evidence" value="ECO:0007669"/>
    <property type="project" value="UniProtKB-SubCell"/>
</dbReference>
<dbReference type="Gene3D" id="2.60.120.40">
    <property type="match status" value="1"/>
</dbReference>
<dbReference type="InterPro" id="IPR001073">
    <property type="entry name" value="C1q_dom"/>
</dbReference>
<protein>
    <recommendedName>
        <fullName evidence="5">C1q domain-containing protein</fullName>
    </recommendedName>
</protein>
<feature type="compositionally biased region" description="Basic and acidic residues" evidence="4">
    <location>
        <begin position="19"/>
        <end position="32"/>
    </location>
</feature>
<evidence type="ECO:0000256" key="1">
    <source>
        <dbReference type="ARBA" id="ARBA00004613"/>
    </source>
</evidence>
<feature type="region of interest" description="Disordered" evidence="4">
    <location>
        <begin position="1"/>
        <end position="44"/>
    </location>
</feature>
<dbReference type="Proteomes" id="UP000005408">
    <property type="component" value="Unassembled WGS sequence"/>
</dbReference>
<dbReference type="SMART" id="SM00110">
    <property type="entry name" value="C1Q"/>
    <property type="match status" value="1"/>
</dbReference>
<dbReference type="PANTHER" id="PTHR22923:SF116">
    <property type="entry name" value="C1Q DOMAIN-CONTAINING PROTEIN"/>
    <property type="match status" value="1"/>
</dbReference>
<dbReference type="InterPro" id="IPR008983">
    <property type="entry name" value="Tumour_necrosis_fac-like_dom"/>
</dbReference>
<organism evidence="6 7">
    <name type="scientific">Magallana gigas</name>
    <name type="common">Pacific oyster</name>
    <name type="synonym">Crassostrea gigas</name>
    <dbReference type="NCBI Taxonomy" id="29159"/>
    <lineage>
        <taxon>Eukaryota</taxon>
        <taxon>Metazoa</taxon>
        <taxon>Spiralia</taxon>
        <taxon>Lophotrochozoa</taxon>
        <taxon>Mollusca</taxon>
        <taxon>Bivalvia</taxon>
        <taxon>Autobranchia</taxon>
        <taxon>Pteriomorphia</taxon>
        <taxon>Ostreida</taxon>
        <taxon>Ostreoidea</taxon>
        <taxon>Ostreidae</taxon>
        <taxon>Magallana</taxon>
    </lineage>
</organism>
<keyword evidence="2" id="KW-0964">Secreted</keyword>
<sequence>MQIKKPGSVIRESLVQTDHQNDKDRTAKHDAHNQSGIPKQRLLFPTTQQPVTTPTIIAFYAYMATDTPSITIQHPLVFDVVKTNNGNGYHPSTGTFIAPETGIYVFTWTIRETGNCFHSTQLMVNTSEIGIIYVHVGSGGDLAGTGVVVTHVNAGDDVYVRTYANWNDCYIYSNKAGRSSFAGWKLS</sequence>
<evidence type="ECO:0000313" key="6">
    <source>
        <dbReference type="EnsemblMetazoa" id="G17583.1:cds"/>
    </source>
</evidence>
<comment type="subcellular location">
    <subcellularLocation>
        <location evidence="1">Secreted</location>
    </subcellularLocation>
</comment>
<dbReference type="PANTHER" id="PTHR22923">
    <property type="entry name" value="CEREBELLIN-RELATED"/>
    <property type="match status" value="1"/>
</dbReference>
<dbReference type="InterPro" id="IPR050822">
    <property type="entry name" value="Cerebellin_Synaptic_Org"/>
</dbReference>
<feature type="domain" description="C1q" evidence="5">
    <location>
        <begin position="52"/>
        <end position="187"/>
    </location>
</feature>
<accession>A0A8W8JBI5</accession>
<name>A0A8W8JBI5_MAGGI</name>
<evidence type="ECO:0000256" key="4">
    <source>
        <dbReference type="SAM" id="MobiDB-lite"/>
    </source>
</evidence>
<reference evidence="6" key="1">
    <citation type="submission" date="2022-08" db="UniProtKB">
        <authorList>
            <consortium name="EnsemblMetazoa"/>
        </authorList>
    </citation>
    <scope>IDENTIFICATION</scope>
    <source>
        <strain evidence="6">05x7-T-G4-1.051#20</strain>
    </source>
</reference>